<evidence type="ECO:0000256" key="5">
    <source>
        <dbReference type="ARBA" id="ARBA00022692"/>
    </source>
</evidence>
<dbReference type="SUPFAM" id="SSF160240">
    <property type="entry name" value="Cation efflux protein cytoplasmic domain-like"/>
    <property type="match status" value="1"/>
</dbReference>
<accession>A0A437Q7U8</accession>
<dbReference type="Pfam" id="PF01545">
    <property type="entry name" value="Cation_efflux"/>
    <property type="match status" value="1"/>
</dbReference>
<dbReference type="EMBL" id="SACQ01000004">
    <property type="protein sequence ID" value="RVU30615.1"/>
    <property type="molecule type" value="Genomic_DNA"/>
</dbReference>
<keyword evidence="6" id="KW-0862">Zinc</keyword>
<dbReference type="GO" id="GO:0016020">
    <property type="term" value="C:membrane"/>
    <property type="evidence" value="ECO:0007669"/>
    <property type="project" value="UniProtKB-SubCell"/>
</dbReference>
<dbReference type="AlphaFoldDB" id="A0A437Q7U8"/>
<comment type="similarity">
    <text evidence="2">Belongs to the cation diffusion facilitator (CDF) transporter (TC 2.A.4) family. FieF subfamily.</text>
</comment>
<keyword evidence="6" id="KW-0864">Zinc transport</keyword>
<protein>
    <submittedName>
        <fullName evidence="12">Cation transporter</fullName>
    </submittedName>
</protein>
<feature type="transmembrane region" description="Helical" evidence="9">
    <location>
        <begin position="86"/>
        <end position="108"/>
    </location>
</feature>
<evidence type="ECO:0000259" key="11">
    <source>
        <dbReference type="Pfam" id="PF16916"/>
    </source>
</evidence>
<evidence type="ECO:0000256" key="9">
    <source>
        <dbReference type="SAM" id="Phobius"/>
    </source>
</evidence>
<comment type="caution">
    <text evidence="12">The sequence shown here is derived from an EMBL/GenBank/DDBJ whole genome shotgun (WGS) entry which is preliminary data.</text>
</comment>
<dbReference type="NCBIfam" id="TIGR01297">
    <property type="entry name" value="CDF"/>
    <property type="match status" value="1"/>
</dbReference>
<evidence type="ECO:0000256" key="6">
    <source>
        <dbReference type="ARBA" id="ARBA00022906"/>
    </source>
</evidence>
<keyword evidence="13" id="KW-1185">Reference proteome</keyword>
<reference evidence="12 13" key="1">
    <citation type="submission" date="2019-01" db="EMBL/GenBank/DDBJ databases">
        <authorList>
            <person name="Chen W.-M."/>
        </authorList>
    </citation>
    <scope>NUCLEOTIDE SEQUENCE [LARGE SCALE GENOMIC DNA]</scope>
    <source>
        <strain evidence="12 13">HPM-16</strain>
    </source>
</reference>
<dbReference type="PANTHER" id="PTHR43840:SF15">
    <property type="entry name" value="MITOCHONDRIAL METAL TRANSPORTER 1-RELATED"/>
    <property type="match status" value="1"/>
</dbReference>
<dbReference type="RefSeq" id="WP_127694150.1">
    <property type="nucleotide sequence ID" value="NZ_SACQ01000004.1"/>
</dbReference>
<feature type="domain" description="Cation efflux protein transmembrane" evidence="10">
    <location>
        <begin position="16"/>
        <end position="209"/>
    </location>
</feature>
<dbReference type="SUPFAM" id="SSF161111">
    <property type="entry name" value="Cation efflux protein transmembrane domain-like"/>
    <property type="match status" value="1"/>
</dbReference>
<dbReference type="Gene3D" id="1.20.1510.10">
    <property type="entry name" value="Cation efflux protein transmembrane domain"/>
    <property type="match status" value="1"/>
</dbReference>
<organism evidence="12 13">
    <name type="scientific">Neptunomonas marina</name>
    <dbReference type="NCBI Taxonomy" id="1815562"/>
    <lineage>
        <taxon>Bacteria</taxon>
        <taxon>Pseudomonadati</taxon>
        <taxon>Pseudomonadota</taxon>
        <taxon>Gammaproteobacteria</taxon>
        <taxon>Oceanospirillales</taxon>
        <taxon>Oceanospirillaceae</taxon>
        <taxon>Neptunomonas</taxon>
    </lineage>
</organism>
<comment type="subcellular location">
    <subcellularLocation>
        <location evidence="1">Membrane</location>
        <topology evidence="1">Multi-pass membrane protein</topology>
    </subcellularLocation>
</comment>
<dbReference type="GO" id="GO:0006826">
    <property type="term" value="P:iron ion transport"/>
    <property type="evidence" value="ECO:0007669"/>
    <property type="project" value="UniProtKB-KW"/>
</dbReference>
<dbReference type="InterPro" id="IPR050291">
    <property type="entry name" value="CDF_Transporter"/>
</dbReference>
<dbReference type="InterPro" id="IPR002524">
    <property type="entry name" value="Cation_efflux"/>
</dbReference>
<evidence type="ECO:0000256" key="1">
    <source>
        <dbReference type="ARBA" id="ARBA00004141"/>
    </source>
</evidence>
<dbReference type="InterPro" id="IPR027469">
    <property type="entry name" value="Cation_efflux_TMD_sf"/>
</dbReference>
<dbReference type="Proteomes" id="UP000282818">
    <property type="component" value="Unassembled WGS sequence"/>
</dbReference>
<evidence type="ECO:0000256" key="7">
    <source>
        <dbReference type="ARBA" id="ARBA00022989"/>
    </source>
</evidence>
<gene>
    <name evidence="12" type="ORF">EOE65_09860</name>
</gene>
<evidence type="ECO:0000313" key="13">
    <source>
        <dbReference type="Proteomes" id="UP000282818"/>
    </source>
</evidence>
<dbReference type="GO" id="GO:0008324">
    <property type="term" value="F:monoatomic cation transmembrane transporter activity"/>
    <property type="evidence" value="ECO:0007669"/>
    <property type="project" value="InterPro"/>
</dbReference>
<dbReference type="InterPro" id="IPR058533">
    <property type="entry name" value="Cation_efflux_TM"/>
</dbReference>
<keyword evidence="4" id="KW-0408">Iron</keyword>
<feature type="transmembrane region" description="Helical" evidence="9">
    <location>
        <begin position="161"/>
        <end position="181"/>
    </location>
</feature>
<keyword evidence="3" id="KW-0813">Transport</keyword>
<evidence type="ECO:0000256" key="8">
    <source>
        <dbReference type="ARBA" id="ARBA00023136"/>
    </source>
</evidence>
<evidence type="ECO:0000256" key="2">
    <source>
        <dbReference type="ARBA" id="ARBA00010212"/>
    </source>
</evidence>
<dbReference type="Pfam" id="PF16916">
    <property type="entry name" value="ZT_dimer"/>
    <property type="match status" value="1"/>
</dbReference>
<feature type="domain" description="Cation efflux protein cytoplasmic" evidence="11">
    <location>
        <begin position="213"/>
        <end position="290"/>
    </location>
</feature>
<keyword evidence="8 9" id="KW-0472">Membrane</keyword>
<keyword evidence="5 9" id="KW-0812">Transmembrane</keyword>
<dbReference type="InterPro" id="IPR036837">
    <property type="entry name" value="Cation_efflux_CTD_sf"/>
</dbReference>
<keyword evidence="6" id="KW-0406">Ion transport</keyword>
<evidence type="ECO:0000259" key="10">
    <source>
        <dbReference type="Pfam" id="PF01545"/>
    </source>
</evidence>
<evidence type="ECO:0000256" key="4">
    <source>
        <dbReference type="ARBA" id="ARBA00022496"/>
    </source>
</evidence>
<evidence type="ECO:0000256" key="3">
    <source>
        <dbReference type="ARBA" id="ARBA00022448"/>
    </source>
</evidence>
<keyword evidence="7 9" id="KW-1133">Transmembrane helix</keyword>
<proteinExistence type="inferred from homology"/>
<name>A0A437Q7U8_9GAMM</name>
<keyword evidence="4" id="KW-0410">Iron transport</keyword>
<dbReference type="GO" id="GO:0006829">
    <property type="term" value="P:zinc ion transport"/>
    <property type="evidence" value="ECO:0007669"/>
    <property type="project" value="UniProtKB-KW"/>
</dbReference>
<dbReference type="InterPro" id="IPR027470">
    <property type="entry name" value="Cation_efflux_CTD"/>
</dbReference>
<dbReference type="Gene3D" id="3.30.70.1350">
    <property type="entry name" value="Cation efflux protein, cytoplasmic domain"/>
    <property type="match status" value="1"/>
</dbReference>
<sequence length="383" mass="42421">MSQLSDRNKAAKRVTLIGAALDGVLGLMKIVAGIFAHSAALIADGIHSLSDLFTDFLVIFVFHIADEEPDESHPWGHARFETMATVILGTILIAVAGALALESAQHFFNATDIPTPTWPALLVALISVAAKEWIFRYTLAAGKKLKSDLLIANAWHSRSDALSSIVVLVGVAGAMLGWIWLDLLAAIAVALLVGKIGWDLTWNSIKQLVDTALPDDQVAALRDTVLEVDGIQDVHSFKTRRMGSKVLLEMHLQVNPRCSASEGHWLGDMAVYQLKKRFDDLGEVIFHVDTFDDEPQNVCRILPARQQILATLNNATPDLLPWQHSEIQLFYSHDHVDIELQLTEARLAALSHQQLTCEALHQHFEQTLSQHEWLGKLRIWRAA</sequence>
<dbReference type="PANTHER" id="PTHR43840">
    <property type="entry name" value="MITOCHONDRIAL METAL TRANSPORTER 1-RELATED"/>
    <property type="match status" value="1"/>
</dbReference>
<dbReference type="FunFam" id="1.20.1510.10:FF:000006">
    <property type="entry name" value="Divalent cation efflux transporter"/>
    <property type="match status" value="1"/>
</dbReference>
<evidence type="ECO:0000313" key="12">
    <source>
        <dbReference type="EMBL" id="RVU30615.1"/>
    </source>
</evidence>
<feature type="transmembrane region" description="Helical" evidence="9">
    <location>
        <begin position="20"/>
        <end position="40"/>
    </location>
</feature>